<name>A0ABR2KTH2_9EUKA</name>
<keyword evidence="4 8" id="KW-0479">Metal-binding</keyword>
<dbReference type="InterPro" id="IPR008930">
    <property type="entry name" value="Terpenoid_cyclase/PrenylTrfase"/>
</dbReference>
<keyword evidence="11" id="KW-1185">Reference proteome</keyword>
<proteinExistence type="inferred from homology"/>
<dbReference type="InterPro" id="IPR045089">
    <property type="entry name" value="PGGT1B-like"/>
</dbReference>
<dbReference type="InterPro" id="IPR026873">
    <property type="entry name" value="Ptb1"/>
</dbReference>
<dbReference type="Pfam" id="PF00432">
    <property type="entry name" value="Prenyltrans"/>
    <property type="match status" value="1"/>
</dbReference>
<comment type="caution">
    <text evidence="10">The sequence shown here is derived from an EMBL/GenBank/DDBJ whole genome shotgun (WGS) entry which is preliminary data.</text>
</comment>
<gene>
    <name evidence="10" type="ORF">M9Y10_022528</name>
</gene>
<dbReference type="EC" id="2.5.1.60" evidence="8"/>
<comment type="catalytic activity">
    <reaction evidence="7 8">
        <text>geranylgeranyl diphosphate + L-cysteinyl-[protein] = S-geranylgeranyl-L-cysteinyl-[protein] + diphosphate</text>
        <dbReference type="Rhea" id="RHEA:21240"/>
        <dbReference type="Rhea" id="RHEA-COMP:10131"/>
        <dbReference type="Rhea" id="RHEA-COMP:11537"/>
        <dbReference type="ChEBI" id="CHEBI:29950"/>
        <dbReference type="ChEBI" id="CHEBI:33019"/>
        <dbReference type="ChEBI" id="CHEBI:57533"/>
        <dbReference type="ChEBI" id="CHEBI:86021"/>
        <dbReference type="EC" id="2.5.1.60"/>
    </reaction>
</comment>
<dbReference type="EMBL" id="JAPFFF010000003">
    <property type="protein sequence ID" value="KAK8894096.1"/>
    <property type="molecule type" value="Genomic_DNA"/>
</dbReference>
<accession>A0ABR2KTH2</accession>
<evidence type="ECO:0000256" key="5">
    <source>
        <dbReference type="ARBA" id="ARBA00022737"/>
    </source>
</evidence>
<evidence type="ECO:0000256" key="8">
    <source>
        <dbReference type="RuleBase" id="RU365076"/>
    </source>
</evidence>
<evidence type="ECO:0000313" key="10">
    <source>
        <dbReference type="EMBL" id="KAK8894096.1"/>
    </source>
</evidence>
<evidence type="ECO:0000256" key="6">
    <source>
        <dbReference type="ARBA" id="ARBA00022833"/>
    </source>
</evidence>
<keyword evidence="3 8" id="KW-0808">Transferase</keyword>
<dbReference type="Proteomes" id="UP001470230">
    <property type="component" value="Unassembled WGS sequence"/>
</dbReference>
<feature type="domain" description="Prenyltransferase alpha-alpha toroid" evidence="9">
    <location>
        <begin position="8"/>
        <end position="304"/>
    </location>
</feature>
<dbReference type="InterPro" id="IPR001330">
    <property type="entry name" value="Prenyltrans"/>
</dbReference>
<evidence type="ECO:0000256" key="1">
    <source>
        <dbReference type="ARBA" id="ARBA00010497"/>
    </source>
</evidence>
<dbReference type="CDD" id="cd02894">
    <property type="entry name" value="GGTase-II"/>
    <property type="match status" value="1"/>
</dbReference>
<dbReference type="PANTHER" id="PTHR11774">
    <property type="entry name" value="GERANYLGERANYL TRANSFERASE TYPE BETA SUBUNIT"/>
    <property type="match status" value="1"/>
</dbReference>
<evidence type="ECO:0000256" key="2">
    <source>
        <dbReference type="ARBA" id="ARBA00022602"/>
    </source>
</evidence>
<evidence type="ECO:0000259" key="9">
    <source>
        <dbReference type="Pfam" id="PF00432"/>
    </source>
</evidence>
<dbReference type="PANTHER" id="PTHR11774:SF11">
    <property type="entry name" value="GERANYLGERANYL TRANSFERASE TYPE-2 SUBUNIT BETA"/>
    <property type="match status" value="1"/>
</dbReference>
<protein>
    <recommendedName>
        <fullName evidence="8">Geranylgeranyl transferase type-2 subunit beta</fullName>
        <ecNumber evidence="8">2.5.1.60</ecNumber>
    </recommendedName>
</protein>
<organism evidence="10 11">
    <name type="scientific">Tritrichomonas musculus</name>
    <dbReference type="NCBI Taxonomy" id="1915356"/>
    <lineage>
        <taxon>Eukaryota</taxon>
        <taxon>Metamonada</taxon>
        <taxon>Parabasalia</taxon>
        <taxon>Tritrichomonadida</taxon>
        <taxon>Tritrichomonadidae</taxon>
        <taxon>Tritrichomonas</taxon>
    </lineage>
</organism>
<comment type="similarity">
    <text evidence="1 8">Belongs to the protein prenyltransferase subunit beta family.</text>
</comment>
<keyword evidence="5" id="KW-0677">Repeat</keyword>
<evidence type="ECO:0000256" key="7">
    <source>
        <dbReference type="ARBA" id="ARBA00047658"/>
    </source>
</evidence>
<dbReference type="SUPFAM" id="SSF48239">
    <property type="entry name" value="Terpenoid cyclases/Protein prenyltransferases"/>
    <property type="match status" value="1"/>
</dbReference>
<evidence type="ECO:0000313" key="11">
    <source>
        <dbReference type="Proteomes" id="UP001470230"/>
    </source>
</evidence>
<comment type="function">
    <text evidence="8">Catalyzes the transfer of a geranylgeranyl moiety from geranylgeranyl diphosphate to both cysteines of proteins with the C-terminal sequence -XXCC, -XCXC and -CCXX.</text>
</comment>
<comment type="cofactor">
    <cofactor evidence="8">
        <name>Zn(2+)</name>
        <dbReference type="ChEBI" id="CHEBI:29105"/>
    </cofactor>
    <text evidence="8">Binds 1 zinc ion per subunit.</text>
</comment>
<sequence>MSEAKRTLLKEKHIEFLLKLLNAKDSLEQMMTIPIRTNSYYWGLSALYLLRAMDRIDRNEIINYIKGCCAPEGGIGGNVGHDAHIHQTLSGIQTLILFDALDEIDHEPIVKWIASLQLEDGSFMGDKWGEVDTRFSYCALASLSLLGRLDAVDVKKAVEWVKKCQNFDGGFGVVEGCESHAGQVFTALGALTIANAIDIVDKDSLGFWLSERQDPKGGFNGRPEKLPDVCYSWWVGSSIAMINKKNWVDADKLEEFVLSAQDAEDGGISDRPGNFADPFHTFLGMAGLSLFGKLDVPEMDPVYALPVEVLDRHWKKYKKE</sequence>
<keyword evidence="2 8" id="KW-0637">Prenyltransferase</keyword>
<evidence type="ECO:0000256" key="3">
    <source>
        <dbReference type="ARBA" id="ARBA00022679"/>
    </source>
</evidence>
<keyword evidence="6 8" id="KW-0862">Zinc</keyword>
<evidence type="ECO:0000256" key="4">
    <source>
        <dbReference type="ARBA" id="ARBA00022723"/>
    </source>
</evidence>
<reference evidence="10 11" key="1">
    <citation type="submission" date="2024-04" db="EMBL/GenBank/DDBJ databases">
        <title>Tritrichomonas musculus Genome.</title>
        <authorList>
            <person name="Alves-Ferreira E."/>
            <person name="Grigg M."/>
            <person name="Lorenzi H."/>
            <person name="Galac M."/>
        </authorList>
    </citation>
    <scope>NUCLEOTIDE SEQUENCE [LARGE SCALE GENOMIC DNA]</scope>
    <source>
        <strain evidence="10 11">EAF2021</strain>
    </source>
</reference>
<dbReference type="Gene3D" id="1.50.10.20">
    <property type="match status" value="1"/>
</dbReference>